<dbReference type="AlphaFoldDB" id="A0A1Z5JJR2"/>
<gene>
    <name evidence="2" type="ORF">FisN_5Lh072</name>
</gene>
<dbReference type="OrthoDB" id="53491at2759"/>
<evidence type="ECO:0000313" key="2">
    <source>
        <dbReference type="EMBL" id="GAX14011.1"/>
    </source>
</evidence>
<feature type="region of interest" description="Disordered" evidence="1">
    <location>
        <begin position="1"/>
        <end position="24"/>
    </location>
</feature>
<keyword evidence="3" id="KW-1185">Reference proteome</keyword>
<dbReference type="InParanoid" id="A0A1Z5JJR2"/>
<dbReference type="Proteomes" id="UP000198406">
    <property type="component" value="Unassembled WGS sequence"/>
</dbReference>
<evidence type="ECO:0000256" key="1">
    <source>
        <dbReference type="SAM" id="MobiDB-lite"/>
    </source>
</evidence>
<sequence>MIVMTPETIDRTSSATESNEDENSMLEDALESVKSMTAGFSSDNSFVGTLISRMNPALCLTPHSDTTSSCVIVDDSWFEPTPISVTIKTLLGPLRSEGRGRTVALQRIYRLTDREHEANRVAAVCTTKYDLIGAILPSLAPTGSSIDRRQALLLINNLCIPMENKAAILLGDQGHSLVSAFLETIRARVSECYLAVVCLFNLSLLPEAKPILFRYVPSQRKPETHSETYLKKTMSLLRTIESLTRDCLPFVINLDHASDVLSVEREAVRWSLCLMRHLSALKENAVVVANETMFPSAAIQCLEVSLQTNSDLGFWRQDSLETSSLMILVHLAQHGAKCVERLRSYTNVQPVLRQLKGKGGIHELRAITVLRILEETPIETDSGKTSRKLRNWV</sequence>
<comment type="caution">
    <text evidence="2">The sequence shown here is derived from an EMBL/GenBank/DDBJ whole genome shotgun (WGS) entry which is preliminary data.</text>
</comment>
<organism evidence="2 3">
    <name type="scientific">Fistulifera solaris</name>
    <name type="common">Oleaginous diatom</name>
    <dbReference type="NCBI Taxonomy" id="1519565"/>
    <lineage>
        <taxon>Eukaryota</taxon>
        <taxon>Sar</taxon>
        <taxon>Stramenopiles</taxon>
        <taxon>Ochrophyta</taxon>
        <taxon>Bacillariophyta</taxon>
        <taxon>Bacillariophyceae</taxon>
        <taxon>Bacillariophycidae</taxon>
        <taxon>Naviculales</taxon>
        <taxon>Naviculaceae</taxon>
        <taxon>Fistulifera</taxon>
    </lineage>
</organism>
<reference evidence="2 3" key="1">
    <citation type="journal article" date="2015" name="Plant Cell">
        <title>Oil accumulation by the oleaginous diatom Fistulifera solaris as revealed by the genome and transcriptome.</title>
        <authorList>
            <person name="Tanaka T."/>
            <person name="Maeda Y."/>
            <person name="Veluchamy A."/>
            <person name="Tanaka M."/>
            <person name="Abida H."/>
            <person name="Marechal E."/>
            <person name="Bowler C."/>
            <person name="Muto M."/>
            <person name="Sunaga Y."/>
            <person name="Tanaka M."/>
            <person name="Yoshino T."/>
            <person name="Taniguchi T."/>
            <person name="Fukuda Y."/>
            <person name="Nemoto M."/>
            <person name="Matsumoto M."/>
            <person name="Wong P.S."/>
            <person name="Aburatani S."/>
            <person name="Fujibuchi W."/>
        </authorList>
    </citation>
    <scope>NUCLEOTIDE SEQUENCE [LARGE SCALE GENOMIC DNA]</scope>
    <source>
        <strain evidence="2 3">JPCC DA0580</strain>
    </source>
</reference>
<protein>
    <recommendedName>
        <fullName evidence="4">Ataxin-10 domain-containing protein</fullName>
    </recommendedName>
</protein>
<proteinExistence type="predicted"/>
<name>A0A1Z5JJR2_FISSO</name>
<evidence type="ECO:0008006" key="4">
    <source>
        <dbReference type="Google" id="ProtNLM"/>
    </source>
</evidence>
<accession>A0A1Z5JJR2</accession>
<dbReference type="EMBL" id="BDSP01000074">
    <property type="protein sequence ID" value="GAX14011.1"/>
    <property type="molecule type" value="Genomic_DNA"/>
</dbReference>
<evidence type="ECO:0000313" key="3">
    <source>
        <dbReference type="Proteomes" id="UP000198406"/>
    </source>
</evidence>